<evidence type="ECO:0000313" key="2">
    <source>
        <dbReference type="EMBL" id="AKG03418.1"/>
    </source>
</evidence>
<dbReference type="EMBL" id="AMPQ01000042">
    <property type="protein sequence ID" value="EKE30748.1"/>
    <property type="molecule type" value="Genomic_DNA"/>
</dbReference>
<dbReference type="KEGG" id="sje:AAV35_000570"/>
<dbReference type="AlphaFoldDB" id="K2G6D6"/>
<keyword evidence="4" id="KW-1185">Reference proteome</keyword>
<sequence length="117" mass="13968">MPNKERERTGRRSDEMEEKQAEQFLKNEAAQVMRERKRKGQFHIMACTLQPDGDRYITVRDVASLEEAPTTYIYSLIPYTYEDDADVQDFFIRHKRLICIYQKIYYGTSFRSLLSVK</sequence>
<dbReference type="Proteomes" id="UP000011746">
    <property type="component" value="Unassembled WGS sequence"/>
</dbReference>
<proteinExistence type="predicted"/>
<reference evidence="5" key="2">
    <citation type="submission" date="2015-06" db="EMBL/GenBank/DDBJ databases">
        <title>Salimicrobium jeotgali MJ3, isolated from Myulchi jeot, a traditional Korean fermented seafood.</title>
        <authorList>
            <person name="Kim K.H."/>
            <person name="Jeon C.O."/>
            <person name="Jin H.M."/>
        </authorList>
    </citation>
    <scope>NUCLEOTIDE SEQUENCE [LARGE SCALE GENOMIC DNA]</scope>
    <source>
        <strain evidence="5">MJ3</strain>
    </source>
</reference>
<dbReference type="Proteomes" id="UP000092654">
    <property type="component" value="Chromosome"/>
</dbReference>
<reference evidence="3 4" key="1">
    <citation type="journal article" date="2012" name="J. Bacteriol.">
        <title>Draft Genome Sequence of Salimicrobium sp. Strain MJ3, Isolated from Myulchi-Jeot, Korean Fermented Seafood.</title>
        <authorList>
            <person name="Lee S.H."/>
            <person name="Jung J.Y."/>
            <person name="Jeon C.O."/>
        </authorList>
    </citation>
    <scope>NUCLEOTIDE SEQUENCE [LARGE SCALE GENOMIC DNA]</scope>
    <source>
        <strain evidence="3 4">MJ3</strain>
    </source>
</reference>
<accession>K2G6D6</accession>
<evidence type="ECO:0000313" key="5">
    <source>
        <dbReference type="Proteomes" id="UP000092654"/>
    </source>
</evidence>
<evidence type="ECO:0000256" key="1">
    <source>
        <dbReference type="SAM" id="MobiDB-lite"/>
    </source>
</evidence>
<evidence type="ECO:0000313" key="4">
    <source>
        <dbReference type="Proteomes" id="UP000011746"/>
    </source>
</evidence>
<protein>
    <submittedName>
        <fullName evidence="3">Uncharacterized protein</fullName>
    </submittedName>
</protein>
<gene>
    <name evidence="2" type="ORF">AAV35_000570</name>
    <name evidence="3" type="ORF">MJ3_12300</name>
</gene>
<feature type="region of interest" description="Disordered" evidence="1">
    <location>
        <begin position="1"/>
        <end position="20"/>
    </location>
</feature>
<organism evidence="3 4">
    <name type="scientific">Salimicrobium jeotgali</name>
    <dbReference type="NCBI Taxonomy" id="1230341"/>
    <lineage>
        <taxon>Bacteria</taxon>
        <taxon>Bacillati</taxon>
        <taxon>Bacillota</taxon>
        <taxon>Bacilli</taxon>
        <taxon>Bacillales</taxon>
        <taxon>Bacillaceae</taxon>
        <taxon>Salimicrobium</taxon>
    </lineage>
</organism>
<reference evidence="2" key="3">
    <citation type="submission" date="2016-11" db="EMBL/GenBank/DDBJ databases">
        <title>Salimicrobium jeotgali MJ3, isolated from Myulchi jeot, a traditional Korean fermented seafood.</title>
        <authorList>
            <person name="Kim K.H."/>
            <person name="Jeon C.O."/>
            <person name="Jin H.M."/>
        </authorList>
    </citation>
    <scope>NUCLEOTIDE SEQUENCE</scope>
    <source>
        <strain evidence="2">MJ3</strain>
    </source>
</reference>
<dbReference type="EMBL" id="CP011361">
    <property type="protein sequence ID" value="AKG03418.1"/>
    <property type="molecule type" value="Genomic_DNA"/>
</dbReference>
<name>K2G6D6_9BACI</name>
<dbReference type="STRING" id="1230341.AAV35_000570"/>
<evidence type="ECO:0000313" key="3">
    <source>
        <dbReference type="EMBL" id="EKE30748.1"/>
    </source>
</evidence>